<evidence type="ECO:0000256" key="2">
    <source>
        <dbReference type="SAM" id="MobiDB-lite"/>
    </source>
</evidence>
<dbReference type="OrthoDB" id="428658at2759"/>
<feature type="region of interest" description="Disordered" evidence="2">
    <location>
        <begin position="284"/>
        <end position="317"/>
    </location>
</feature>
<dbReference type="PANTHER" id="PTHR21600">
    <property type="entry name" value="MITOCHONDRIAL RNA PSEUDOURIDINE SYNTHASE"/>
    <property type="match status" value="1"/>
</dbReference>
<accession>A0A9N9GG35</accession>
<dbReference type="InterPro" id="IPR050188">
    <property type="entry name" value="RluA_PseudoU_synthase"/>
</dbReference>
<dbReference type="InterPro" id="IPR006145">
    <property type="entry name" value="PsdUridine_synth_RsuA/RluA"/>
</dbReference>
<keyword evidence="5" id="KW-1185">Reference proteome</keyword>
<feature type="domain" description="Pseudouridine synthase RsuA/RluA-like" evidence="3">
    <location>
        <begin position="67"/>
        <end position="158"/>
    </location>
</feature>
<dbReference type="PANTHER" id="PTHR21600:SF87">
    <property type="entry name" value="RNA PSEUDOURIDYLATE SYNTHASE DOMAIN-CONTAINING PROTEIN 1"/>
    <property type="match status" value="1"/>
</dbReference>
<dbReference type="GO" id="GO:0003723">
    <property type="term" value="F:RNA binding"/>
    <property type="evidence" value="ECO:0007669"/>
    <property type="project" value="InterPro"/>
</dbReference>
<dbReference type="GO" id="GO:0009982">
    <property type="term" value="F:pseudouridine synthase activity"/>
    <property type="evidence" value="ECO:0007669"/>
    <property type="project" value="InterPro"/>
</dbReference>
<evidence type="ECO:0000259" key="3">
    <source>
        <dbReference type="Pfam" id="PF00849"/>
    </source>
</evidence>
<dbReference type="Pfam" id="PF00849">
    <property type="entry name" value="PseudoU_synth_2"/>
    <property type="match status" value="1"/>
</dbReference>
<dbReference type="InterPro" id="IPR020103">
    <property type="entry name" value="PsdUridine_synth_cat_dom_sf"/>
</dbReference>
<dbReference type="GO" id="GO:0000455">
    <property type="term" value="P:enzyme-directed rRNA pseudouridine synthesis"/>
    <property type="evidence" value="ECO:0007669"/>
    <property type="project" value="TreeGrafter"/>
</dbReference>
<evidence type="ECO:0000256" key="1">
    <source>
        <dbReference type="ARBA" id="ARBA00010876"/>
    </source>
</evidence>
<comment type="similarity">
    <text evidence="1">Belongs to the pseudouridine synthase RluA family.</text>
</comment>
<evidence type="ECO:0000313" key="4">
    <source>
        <dbReference type="EMBL" id="CAG8603792.1"/>
    </source>
</evidence>
<dbReference type="AlphaFoldDB" id="A0A9N9GG35"/>
<organism evidence="4 5">
    <name type="scientific">Ambispora leptoticha</name>
    <dbReference type="NCBI Taxonomy" id="144679"/>
    <lineage>
        <taxon>Eukaryota</taxon>
        <taxon>Fungi</taxon>
        <taxon>Fungi incertae sedis</taxon>
        <taxon>Mucoromycota</taxon>
        <taxon>Glomeromycotina</taxon>
        <taxon>Glomeromycetes</taxon>
        <taxon>Archaeosporales</taxon>
        <taxon>Ambisporaceae</taxon>
        <taxon>Ambispora</taxon>
    </lineage>
</organism>
<sequence length="401" mass="46160">MIHYTCTSSHPRKSQLLKFRKQFQLLYKSSLSSSSSLHFSTSPNATIDRSEIKEIRLLYGTWQDPFCVCYKPPGMAVQDNNPSRASLICTIQNLYGRQAFAVHRLDKNTQGPLVLAFEKNIARILSDTLANGFWQKWYRALVKIPLDMTRLPRQSLYQQGSLIAPNGQLVKHGKITSWIKRCPPIIRPDFSPRQPWTDLVTDLSEITFKIPSPAPKGHPSHPPPPINPFKLTFVNFYKQKLTFDLVQTQLKNAYFFHSAPPFSPAAKLSITEFWLNDVFSLADRSDTSNEDHTDYGSKDSSRNSPNHKDGDGHDPNSHQKIGLYDIYLHTGRTHQIRLHFAESGCPILGDEVYEDLVGKRKQYDENKYLALQAYKLRLPHPWKRWEWIECEVDMPNDKECS</sequence>
<reference evidence="4" key="1">
    <citation type="submission" date="2021-06" db="EMBL/GenBank/DDBJ databases">
        <authorList>
            <person name="Kallberg Y."/>
            <person name="Tangrot J."/>
            <person name="Rosling A."/>
        </authorList>
    </citation>
    <scope>NUCLEOTIDE SEQUENCE</scope>
    <source>
        <strain evidence="4">FL130A</strain>
    </source>
</reference>
<dbReference type="Gene3D" id="3.30.2350.10">
    <property type="entry name" value="Pseudouridine synthase"/>
    <property type="match status" value="2"/>
</dbReference>
<name>A0A9N9GG35_9GLOM</name>
<proteinExistence type="inferred from homology"/>
<dbReference type="EMBL" id="CAJVPS010004440">
    <property type="protein sequence ID" value="CAG8603792.1"/>
    <property type="molecule type" value="Genomic_DNA"/>
</dbReference>
<gene>
    <name evidence="4" type="ORF">ALEPTO_LOCUS8261</name>
</gene>
<comment type="caution">
    <text evidence="4">The sequence shown here is derived from an EMBL/GenBank/DDBJ whole genome shotgun (WGS) entry which is preliminary data.</text>
</comment>
<dbReference type="SUPFAM" id="SSF55120">
    <property type="entry name" value="Pseudouridine synthase"/>
    <property type="match status" value="2"/>
</dbReference>
<dbReference type="Proteomes" id="UP000789508">
    <property type="component" value="Unassembled WGS sequence"/>
</dbReference>
<evidence type="ECO:0000313" key="5">
    <source>
        <dbReference type="Proteomes" id="UP000789508"/>
    </source>
</evidence>
<protein>
    <submittedName>
        <fullName evidence="4">4447_t:CDS:1</fullName>
    </submittedName>
</protein>